<dbReference type="Proteomes" id="UP001197093">
    <property type="component" value="Unassembled WGS sequence"/>
</dbReference>
<keyword evidence="2" id="KW-0472">Membrane</keyword>
<proteinExistence type="predicted"/>
<evidence type="ECO:0000313" key="3">
    <source>
        <dbReference type="EMBL" id="KAG7287893.1"/>
    </source>
</evidence>
<reference evidence="3" key="1">
    <citation type="submission" date="2023-02" db="EMBL/GenBank/DDBJ databases">
        <authorList>
            <person name="Palmer J.M."/>
        </authorList>
    </citation>
    <scope>NUCLEOTIDE SEQUENCE</scope>
    <source>
        <strain evidence="3">FW57</strain>
    </source>
</reference>
<protein>
    <submittedName>
        <fullName evidence="3">Uncharacterized protein</fullName>
    </submittedName>
</protein>
<sequence>MATSDGTYSEERSEVQSWTVLSRMGSMLPEQLQGSIRQLANTTAPRASLGPKGLRQMLKGGEKGKQAETRAGSSRDQPTVPDRRNLDMAFAGGKGFVSMLASVAAVVRSASGDSGVDWRSGSQGLDLTINASREFLAARDADYDPDFERYTYISGAQNVLRGLPRDLAPDEAAILLQAMPGALVAAMAPLPDGGEEANGAGSGGRNMVHVFTLAIMCCVSYVGGLVGPKLKDYGYRAIQAEHRHKYIPSLLTAAAALLQIFGTVLFWVGDCWPCRLFCLLLGYATRGVRGAVHEYGTKANREDEGAGHRRRTRTR</sequence>
<feature type="transmembrane region" description="Helical" evidence="2">
    <location>
        <begin position="207"/>
        <end position="226"/>
    </location>
</feature>
<organism evidence="3 4">
    <name type="scientific">Staphylotrichum longicolle</name>
    <dbReference type="NCBI Taxonomy" id="669026"/>
    <lineage>
        <taxon>Eukaryota</taxon>
        <taxon>Fungi</taxon>
        <taxon>Dikarya</taxon>
        <taxon>Ascomycota</taxon>
        <taxon>Pezizomycotina</taxon>
        <taxon>Sordariomycetes</taxon>
        <taxon>Sordariomycetidae</taxon>
        <taxon>Sordariales</taxon>
        <taxon>Chaetomiaceae</taxon>
        <taxon>Staphylotrichum</taxon>
    </lineage>
</organism>
<evidence type="ECO:0000256" key="1">
    <source>
        <dbReference type="SAM" id="MobiDB-lite"/>
    </source>
</evidence>
<keyword evidence="2" id="KW-1133">Transmembrane helix</keyword>
<evidence type="ECO:0000313" key="4">
    <source>
        <dbReference type="Proteomes" id="UP001197093"/>
    </source>
</evidence>
<gene>
    <name evidence="3" type="ORF">NEMBOFW57_007410</name>
</gene>
<name>A0AAD4EUK9_9PEZI</name>
<feature type="transmembrane region" description="Helical" evidence="2">
    <location>
        <begin position="246"/>
        <end position="268"/>
    </location>
</feature>
<evidence type="ECO:0000256" key="2">
    <source>
        <dbReference type="SAM" id="Phobius"/>
    </source>
</evidence>
<keyword evidence="2" id="KW-0812">Transmembrane</keyword>
<accession>A0AAD4EUK9</accession>
<dbReference type="AlphaFoldDB" id="A0AAD4EUK9"/>
<feature type="region of interest" description="Disordered" evidence="1">
    <location>
        <begin position="42"/>
        <end position="83"/>
    </location>
</feature>
<comment type="caution">
    <text evidence="3">The sequence shown here is derived from an EMBL/GenBank/DDBJ whole genome shotgun (WGS) entry which is preliminary data.</text>
</comment>
<keyword evidence="4" id="KW-1185">Reference proteome</keyword>
<dbReference type="EMBL" id="JAHCVI010000003">
    <property type="protein sequence ID" value="KAG7287893.1"/>
    <property type="molecule type" value="Genomic_DNA"/>
</dbReference>